<dbReference type="CDD" id="cd09023">
    <property type="entry name" value="Aldose_epim_Ec_c4013"/>
    <property type="match status" value="1"/>
</dbReference>
<accession>A0A5B9WD45</accession>
<name>A0A5B9WD45_9BACT</name>
<dbReference type="EMBL" id="CP042997">
    <property type="protein sequence ID" value="QEH38437.1"/>
    <property type="molecule type" value="Genomic_DNA"/>
</dbReference>
<dbReference type="RefSeq" id="WP_148597876.1">
    <property type="nucleotide sequence ID" value="NZ_CP042997.1"/>
</dbReference>
<dbReference type="Gene3D" id="2.70.98.10">
    <property type="match status" value="1"/>
</dbReference>
<evidence type="ECO:0008006" key="3">
    <source>
        <dbReference type="Google" id="ProtNLM"/>
    </source>
</evidence>
<dbReference type="OrthoDB" id="6183686at2"/>
<evidence type="ECO:0000313" key="1">
    <source>
        <dbReference type="EMBL" id="QEH38437.1"/>
    </source>
</evidence>
<proteinExistence type="predicted"/>
<sequence length="401" mass="43859">MATFVLTDLSRDLWVEGFATDAQALGLAGGRRFSVRKRRLRGGRRDGVDLVEVDNGRLSFSIIPTRGMGIWKGSFDGDRLGWDSPVADGPVNPAFVNLAAHGGLGWLDGFDELLVRCGLSWNGAPFEVKSRKADGSEGNTTYNLHGKIANIPASYLAVHVGEEPPHEIVVEGHVTEAHLFGPSVRMVSRVSTTPGSNRLTVRDEFVNLKDQPVDMQVLYHWNFGFPFLQEDSRFVAPPRTVTPRDPRAVEGLEGHEVYGPPQPGFAEQVYFHELMTHPSGPEAGRTMAMLCNRGGDRAVALRYRPDQLPCFTLWKNTGGARDGYVTGLEPATNYPNPLPFEKARGRVVTLPVNGRHVAETTLEVLAGAQAVAEARAEVDRIQSQARPVVHPSPREPFAAEG</sequence>
<dbReference type="Proteomes" id="UP000324233">
    <property type="component" value="Chromosome"/>
</dbReference>
<protein>
    <recommendedName>
        <fullName evidence="3">DUF4432 domain-containing protein</fullName>
    </recommendedName>
</protein>
<gene>
    <name evidence="1" type="ORF">OJF2_70380</name>
</gene>
<dbReference type="Pfam" id="PF14486">
    <property type="entry name" value="DUF4432"/>
    <property type="match status" value="1"/>
</dbReference>
<dbReference type="InterPro" id="IPR014718">
    <property type="entry name" value="GH-type_carb-bd"/>
</dbReference>
<reference evidence="1 2" key="1">
    <citation type="submission" date="2019-08" db="EMBL/GenBank/DDBJ databases">
        <title>Deep-cultivation of Planctomycetes and their phenomic and genomic characterization uncovers novel biology.</title>
        <authorList>
            <person name="Wiegand S."/>
            <person name="Jogler M."/>
            <person name="Boedeker C."/>
            <person name="Pinto D."/>
            <person name="Vollmers J."/>
            <person name="Rivas-Marin E."/>
            <person name="Kohn T."/>
            <person name="Peeters S.H."/>
            <person name="Heuer A."/>
            <person name="Rast P."/>
            <person name="Oberbeckmann S."/>
            <person name="Bunk B."/>
            <person name="Jeske O."/>
            <person name="Meyerdierks A."/>
            <person name="Storesund J.E."/>
            <person name="Kallscheuer N."/>
            <person name="Luecker S."/>
            <person name="Lage O.M."/>
            <person name="Pohl T."/>
            <person name="Merkel B.J."/>
            <person name="Hornburger P."/>
            <person name="Mueller R.-W."/>
            <person name="Bruemmer F."/>
            <person name="Labrenz M."/>
            <person name="Spormann A.M."/>
            <person name="Op den Camp H."/>
            <person name="Overmann J."/>
            <person name="Amann R."/>
            <person name="Jetten M.S.M."/>
            <person name="Mascher T."/>
            <person name="Medema M.H."/>
            <person name="Devos D.P."/>
            <person name="Kaster A.-K."/>
            <person name="Ovreas L."/>
            <person name="Rohde M."/>
            <person name="Galperin M.Y."/>
            <person name="Jogler C."/>
        </authorList>
    </citation>
    <scope>NUCLEOTIDE SEQUENCE [LARGE SCALE GENOMIC DNA]</scope>
    <source>
        <strain evidence="1 2">OJF2</strain>
    </source>
</reference>
<evidence type="ECO:0000313" key="2">
    <source>
        <dbReference type="Proteomes" id="UP000324233"/>
    </source>
</evidence>
<organism evidence="1 2">
    <name type="scientific">Aquisphaera giovannonii</name>
    <dbReference type="NCBI Taxonomy" id="406548"/>
    <lineage>
        <taxon>Bacteria</taxon>
        <taxon>Pseudomonadati</taxon>
        <taxon>Planctomycetota</taxon>
        <taxon>Planctomycetia</taxon>
        <taxon>Isosphaerales</taxon>
        <taxon>Isosphaeraceae</taxon>
        <taxon>Aquisphaera</taxon>
    </lineage>
</organism>
<dbReference type="KEGG" id="agv:OJF2_70380"/>
<dbReference type="GO" id="GO:0030246">
    <property type="term" value="F:carbohydrate binding"/>
    <property type="evidence" value="ECO:0007669"/>
    <property type="project" value="InterPro"/>
</dbReference>
<dbReference type="AlphaFoldDB" id="A0A5B9WD45"/>
<dbReference type="InterPro" id="IPR027839">
    <property type="entry name" value="DUF4432"/>
</dbReference>
<keyword evidence="2" id="KW-1185">Reference proteome</keyword>